<evidence type="ECO:0000256" key="4">
    <source>
        <dbReference type="SAM" id="SignalP"/>
    </source>
</evidence>
<dbReference type="GO" id="GO:0033499">
    <property type="term" value="P:galactose catabolic process via UDP-galactose, Leloir pathway"/>
    <property type="evidence" value="ECO:0007669"/>
    <property type="project" value="TreeGrafter"/>
</dbReference>
<dbReference type="PANTHER" id="PTHR10091">
    <property type="entry name" value="ALDOSE-1-EPIMERASE"/>
    <property type="match status" value="1"/>
</dbReference>
<feature type="chain" id="PRO_5015740542" description="Aldose 1-epimerase" evidence="4">
    <location>
        <begin position="21"/>
        <end position="428"/>
    </location>
</feature>
<keyword evidence="3" id="KW-0119">Carbohydrate metabolism</keyword>
<evidence type="ECO:0000256" key="1">
    <source>
        <dbReference type="ARBA" id="ARBA00006206"/>
    </source>
</evidence>
<dbReference type="RefSeq" id="XP_024716475.1">
    <property type="nucleotide sequence ID" value="XM_024861424.1"/>
</dbReference>
<keyword evidence="4" id="KW-0732">Signal</keyword>
<keyword evidence="6" id="KW-1185">Reference proteome</keyword>
<dbReference type="PANTHER" id="PTHR10091:SF6">
    <property type="entry name" value="1-EPIMERASE, PUTATIVE (AFU_ORTHOLOGUE AFUA_3G13240)-RELATED"/>
    <property type="match status" value="1"/>
</dbReference>
<dbReference type="GO" id="GO:0006006">
    <property type="term" value="P:glucose metabolic process"/>
    <property type="evidence" value="ECO:0007669"/>
    <property type="project" value="TreeGrafter"/>
</dbReference>
<reference evidence="5 6" key="1">
    <citation type="journal article" date="2018" name="New Phytol.">
        <title>Comparative genomics and transcriptomics depict ericoid mycorrhizal fungi as versatile saprotrophs and plant mutualists.</title>
        <authorList>
            <person name="Martino E."/>
            <person name="Morin E."/>
            <person name="Grelet G.A."/>
            <person name="Kuo A."/>
            <person name="Kohler A."/>
            <person name="Daghino S."/>
            <person name="Barry K.W."/>
            <person name="Cichocki N."/>
            <person name="Clum A."/>
            <person name="Dockter R.B."/>
            <person name="Hainaut M."/>
            <person name="Kuo R.C."/>
            <person name="LaButti K."/>
            <person name="Lindahl B.D."/>
            <person name="Lindquist E.A."/>
            <person name="Lipzen A."/>
            <person name="Khouja H.R."/>
            <person name="Magnuson J."/>
            <person name="Murat C."/>
            <person name="Ohm R.A."/>
            <person name="Singer S.W."/>
            <person name="Spatafora J.W."/>
            <person name="Wang M."/>
            <person name="Veneault-Fourrey C."/>
            <person name="Henrissat B."/>
            <person name="Grigoriev I.V."/>
            <person name="Martin F.M."/>
            <person name="Perotto S."/>
        </authorList>
    </citation>
    <scope>NUCLEOTIDE SEQUENCE [LARGE SCALE GENOMIC DNA]</scope>
    <source>
        <strain evidence="5 6">ATCC 22711</strain>
    </source>
</reference>
<dbReference type="GO" id="GO:0004034">
    <property type="term" value="F:aldose 1-epimerase activity"/>
    <property type="evidence" value="ECO:0007669"/>
    <property type="project" value="TreeGrafter"/>
</dbReference>
<dbReference type="FunFam" id="2.70.98.10:FF:000014">
    <property type="entry name" value="Aldose 1-epimerase, putative"/>
    <property type="match status" value="1"/>
</dbReference>
<dbReference type="EMBL" id="KZ679020">
    <property type="protein sequence ID" value="PSS06745.1"/>
    <property type="molecule type" value="Genomic_DNA"/>
</dbReference>
<dbReference type="GeneID" id="36569505"/>
<dbReference type="SUPFAM" id="SSF74650">
    <property type="entry name" value="Galactose mutarotase-like"/>
    <property type="match status" value="1"/>
</dbReference>
<evidence type="ECO:0000313" key="6">
    <source>
        <dbReference type="Proteomes" id="UP000241818"/>
    </source>
</evidence>
<evidence type="ECO:0000256" key="3">
    <source>
        <dbReference type="ARBA" id="ARBA00023277"/>
    </source>
</evidence>
<dbReference type="InterPro" id="IPR014718">
    <property type="entry name" value="GH-type_carb-bd"/>
</dbReference>
<dbReference type="Pfam" id="PF01263">
    <property type="entry name" value="Aldose_epim"/>
    <property type="match status" value="1"/>
</dbReference>
<dbReference type="AlphaFoldDB" id="A0A2T3AP89"/>
<dbReference type="InterPro" id="IPR047215">
    <property type="entry name" value="Galactose_mutarotase-like"/>
</dbReference>
<keyword evidence="2" id="KW-0413">Isomerase</keyword>
<evidence type="ECO:0008006" key="7">
    <source>
        <dbReference type="Google" id="ProtNLM"/>
    </source>
</evidence>
<comment type="similarity">
    <text evidence="1">Belongs to the aldose epimerase family.</text>
</comment>
<sequence length="428" mass="46424">MLWQASSSITAALLVSLASATPQIPGQVLTGTVGNATIAGNPRGPDVHGKYEIRGPGIRALFVPYGAAIANLFLNDTAGIERDVVGGFDNASYYTVDRQHPHFGAVPGRYANRIRNSSFEIDGQTFHVLPNENPEPGSPKGVDTLHGGPDGWDWRNWTVVAHTEDSITFSLTDPDGDQGFPGEVVSYVTYTLGNMTWDLRMVAVPTEKKTPIMLSSHTYWNLDGFANNETALALNHSLWLPYGGQRVGTDPILIPTGDILANAPQSVNDFWTAPKQLGANFTNPALLGNCGANCTGYDTCFLTNRQQPYDWRQAGPVARLRSAWSGIQVDVFTDQEAFQVYSCGGMNGSMALKSTQGLFNVTERPRVIEQYGCVVMEVEDWIDGINQPQWGRREKQIYGPGGDPYVLQASYKFSLNSTAVGLLGPGSG</sequence>
<evidence type="ECO:0000256" key="2">
    <source>
        <dbReference type="ARBA" id="ARBA00023235"/>
    </source>
</evidence>
<gene>
    <name evidence="5" type="ORF">M430DRAFT_111241</name>
</gene>
<accession>A0A2T3AP89</accession>
<organism evidence="5 6">
    <name type="scientific">Amorphotheca resinae ATCC 22711</name>
    <dbReference type="NCBI Taxonomy" id="857342"/>
    <lineage>
        <taxon>Eukaryota</taxon>
        <taxon>Fungi</taxon>
        <taxon>Dikarya</taxon>
        <taxon>Ascomycota</taxon>
        <taxon>Pezizomycotina</taxon>
        <taxon>Leotiomycetes</taxon>
        <taxon>Helotiales</taxon>
        <taxon>Amorphothecaceae</taxon>
        <taxon>Amorphotheca</taxon>
    </lineage>
</organism>
<dbReference type="InParanoid" id="A0A2T3AP89"/>
<dbReference type="InterPro" id="IPR011013">
    <property type="entry name" value="Gal_mutarotase_sf_dom"/>
</dbReference>
<evidence type="ECO:0000313" key="5">
    <source>
        <dbReference type="EMBL" id="PSS06745.1"/>
    </source>
</evidence>
<name>A0A2T3AP89_AMORE</name>
<dbReference type="STRING" id="857342.A0A2T3AP89"/>
<protein>
    <recommendedName>
        <fullName evidence="7">Aldose 1-epimerase</fullName>
    </recommendedName>
</protein>
<dbReference type="InterPro" id="IPR008183">
    <property type="entry name" value="Aldose_1/G6P_1-epimerase"/>
</dbReference>
<dbReference type="CDD" id="cd09019">
    <property type="entry name" value="galactose_mutarotase_like"/>
    <property type="match status" value="1"/>
</dbReference>
<dbReference type="OrthoDB" id="274691at2759"/>
<dbReference type="Gene3D" id="2.70.98.10">
    <property type="match status" value="1"/>
</dbReference>
<dbReference type="Proteomes" id="UP000241818">
    <property type="component" value="Unassembled WGS sequence"/>
</dbReference>
<dbReference type="GO" id="GO:0030246">
    <property type="term" value="F:carbohydrate binding"/>
    <property type="evidence" value="ECO:0007669"/>
    <property type="project" value="InterPro"/>
</dbReference>
<proteinExistence type="inferred from homology"/>
<feature type="signal peptide" evidence="4">
    <location>
        <begin position="1"/>
        <end position="20"/>
    </location>
</feature>